<keyword evidence="3" id="KW-1185">Reference proteome</keyword>
<protein>
    <submittedName>
        <fullName evidence="2">Uncharacterized protein</fullName>
    </submittedName>
</protein>
<feature type="signal peptide" evidence="1">
    <location>
        <begin position="1"/>
        <end position="24"/>
    </location>
</feature>
<organism evidence="2 3">
    <name type="scientific">Streptosporangium subroseum</name>
    <dbReference type="NCBI Taxonomy" id="106412"/>
    <lineage>
        <taxon>Bacteria</taxon>
        <taxon>Bacillati</taxon>
        <taxon>Actinomycetota</taxon>
        <taxon>Actinomycetes</taxon>
        <taxon>Streptosporangiales</taxon>
        <taxon>Streptosporangiaceae</taxon>
        <taxon>Streptosporangium</taxon>
    </lineage>
</organism>
<keyword evidence="1" id="KW-0732">Signal</keyword>
<dbReference type="RefSeq" id="WP_089212676.1">
    <property type="nucleotide sequence ID" value="NZ_FZOD01000071.1"/>
</dbReference>
<accession>A0A239NWF4</accession>
<evidence type="ECO:0000313" key="2">
    <source>
        <dbReference type="EMBL" id="SNT59032.1"/>
    </source>
</evidence>
<dbReference type="InterPro" id="IPR049511">
    <property type="entry name" value="PGH-like_rpt"/>
</dbReference>
<dbReference type="EMBL" id="FZOD01000071">
    <property type="protein sequence ID" value="SNT59032.1"/>
    <property type="molecule type" value="Genomic_DNA"/>
</dbReference>
<dbReference type="AlphaFoldDB" id="A0A239NWF4"/>
<name>A0A239NWF4_9ACTN</name>
<feature type="chain" id="PRO_5011969467" evidence="1">
    <location>
        <begin position="25"/>
        <end position="301"/>
    </location>
</feature>
<sequence length="301" mass="32472">MRIFVKSCVAAAALVTALVPIAHAQTNTTNAPSAPSVQVAPVAPVAASTATAPRRAPVFSAYHDVTAKKQTERLTALRNEGYRPITLTVDNAAAPRYGAVWVKSPTAGPAWVMDQGMRSNGYQNRFNARVADGYRPTSVSASGSGNAAVFAAIFEKVPGKFTARHNLNADQFAAANAANARRGYMLTALNAYGTVNDPRYIAVWTQAPGTWTVTTALSPQEHHQEFLTRTSNGEKPSLITVGPGNTYTAVWVKDDGTMWREFTDMSSAGYQNRFNTLKDRGFLPVKLDVEEGRYGAIWARS</sequence>
<gene>
    <name evidence="2" type="ORF">SAMN05216276_107145</name>
</gene>
<evidence type="ECO:0000256" key="1">
    <source>
        <dbReference type="SAM" id="SignalP"/>
    </source>
</evidence>
<proteinExistence type="predicted"/>
<dbReference type="OrthoDB" id="3531944at2"/>
<dbReference type="Pfam" id="PF17660">
    <property type="entry name" value="BTRD1"/>
    <property type="match status" value="4"/>
</dbReference>
<dbReference type="Proteomes" id="UP000198282">
    <property type="component" value="Unassembled WGS sequence"/>
</dbReference>
<reference evidence="2 3" key="1">
    <citation type="submission" date="2017-06" db="EMBL/GenBank/DDBJ databases">
        <authorList>
            <person name="Kim H.J."/>
            <person name="Triplett B.A."/>
        </authorList>
    </citation>
    <scope>NUCLEOTIDE SEQUENCE [LARGE SCALE GENOMIC DNA]</scope>
    <source>
        <strain evidence="2 3">CGMCC 4.2132</strain>
    </source>
</reference>
<evidence type="ECO:0000313" key="3">
    <source>
        <dbReference type="Proteomes" id="UP000198282"/>
    </source>
</evidence>